<organism evidence="2 3">
    <name type="scientific">Brucella cytisi</name>
    <dbReference type="NCBI Taxonomy" id="407152"/>
    <lineage>
        <taxon>Bacteria</taxon>
        <taxon>Pseudomonadati</taxon>
        <taxon>Pseudomonadota</taxon>
        <taxon>Alphaproteobacteria</taxon>
        <taxon>Hyphomicrobiales</taxon>
        <taxon>Brucellaceae</taxon>
        <taxon>Brucella/Ochrobactrum group</taxon>
        <taxon>Brucella</taxon>
    </lineage>
</organism>
<dbReference type="AlphaFoldDB" id="A0A1J6ICD5"/>
<keyword evidence="1" id="KW-0472">Membrane</keyword>
<dbReference type="Pfam" id="PF19592">
    <property type="entry name" value="DUF6097"/>
    <property type="match status" value="1"/>
</dbReference>
<keyword evidence="3" id="KW-1185">Reference proteome</keyword>
<sequence>MNFLHNFGSAILLSQFSSRQLEGLHTLIDRKRIPVEKSDDFYRQTLALDRIAGEGRFGRCYRRYSLTRKVTVAVASIIIVPALAVFLLSKVPSFGSQINEMMAWLMSDFMRFIYIVGTASGFLLLVLAVGHFYSRALLNRLLGPELAQLWQSIIRKWAPELQHQDALRRNDPDEIAAMITTASFET</sequence>
<evidence type="ECO:0000256" key="1">
    <source>
        <dbReference type="SAM" id="Phobius"/>
    </source>
</evidence>
<feature type="transmembrane region" description="Helical" evidence="1">
    <location>
        <begin position="109"/>
        <end position="133"/>
    </location>
</feature>
<dbReference type="EMBL" id="MOEC01000014">
    <property type="protein sequence ID" value="OIS92712.1"/>
    <property type="molecule type" value="Genomic_DNA"/>
</dbReference>
<protein>
    <submittedName>
        <fullName evidence="2">Uncharacterized protein</fullName>
    </submittedName>
</protein>
<keyword evidence="1" id="KW-0812">Transmembrane</keyword>
<evidence type="ECO:0000313" key="3">
    <source>
        <dbReference type="Proteomes" id="UP000182985"/>
    </source>
</evidence>
<dbReference type="Proteomes" id="UP000182985">
    <property type="component" value="Unassembled WGS sequence"/>
</dbReference>
<reference evidence="2 3" key="1">
    <citation type="submission" date="2016-10" db="EMBL/GenBank/DDBJ databases">
        <title>The Draft Genome Sequence of the Potato Rhizosphere Bacteria Ochrobactrum sp. IPA7.2.</title>
        <authorList>
            <person name="Gogoleva N.E."/>
            <person name="Khlopko Y.A."/>
            <person name="Burygin G.L."/>
            <person name="Plotnikov A.O."/>
        </authorList>
    </citation>
    <scope>NUCLEOTIDE SEQUENCE [LARGE SCALE GENOMIC DNA]</scope>
    <source>
        <strain evidence="2 3">IPA7.2</strain>
    </source>
</reference>
<feature type="transmembrane region" description="Helical" evidence="1">
    <location>
        <begin position="70"/>
        <end position="89"/>
    </location>
</feature>
<keyword evidence="1" id="KW-1133">Transmembrane helix</keyword>
<dbReference type="InterPro" id="IPR046079">
    <property type="entry name" value="DUF6097"/>
</dbReference>
<accession>A0A1J6ICD5</accession>
<dbReference type="RefSeq" id="WP_071632421.1">
    <property type="nucleotide sequence ID" value="NZ_MOEC01000014.1"/>
</dbReference>
<comment type="caution">
    <text evidence="2">The sequence shown here is derived from an EMBL/GenBank/DDBJ whole genome shotgun (WGS) entry which is preliminary data.</text>
</comment>
<dbReference type="OrthoDB" id="8454179at2"/>
<name>A0A1J6ICD5_9HYPH</name>
<gene>
    <name evidence="2" type="ORF">BLA27_14825</name>
</gene>
<evidence type="ECO:0000313" key="2">
    <source>
        <dbReference type="EMBL" id="OIS92712.1"/>
    </source>
</evidence>
<proteinExistence type="predicted"/>